<comment type="catalytic activity">
    <reaction evidence="4">
        <text>a 2'-deoxyadenosine in DNA + S-adenosyl-L-methionine = an N(6)-methyl-2'-deoxyadenosine in DNA + S-adenosyl-L-homocysteine + H(+)</text>
        <dbReference type="Rhea" id="RHEA:15197"/>
        <dbReference type="Rhea" id="RHEA-COMP:12418"/>
        <dbReference type="Rhea" id="RHEA-COMP:12419"/>
        <dbReference type="ChEBI" id="CHEBI:15378"/>
        <dbReference type="ChEBI" id="CHEBI:57856"/>
        <dbReference type="ChEBI" id="CHEBI:59789"/>
        <dbReference type="ChEBI" id="CHEBI:90615"/>
        <dbReference type="ChEBI" id="CHEBI:90616"/>
        <dbReference type="EC" id="2.1.1.72"/>
    </reaction>
</comment>
<proteinExistence type="predicted"/>
<dbReference type="AlphaFoldDB" id="A0A1Y4VWD8"/>
<evidence type="ECO:0000259" key="6">
    <source>
        <dbReference type="Pfam" id="PF20465"/>
    </source>
</evidence>
<feature type="domain" description="MmeI-like N-terminal" evidence="5">
    <location>
        <begin position="9"/>
        <end position="188"/>
    </location>
</feature>
<evidence type="ECO:0000256" key="1">
    <source>
        <dbReference type="ARBA" id="ARBA00011900"/>
    </source>
</evidence>
<feature type="domain" description="MmeI-like DNA-methyltransferase" evidence="7">
    <location>
        <begin position="368"/>
        <end position="453"/>
    </location>
</feature>
<protein>
    <recommendedName>
        <fullName evidence="1">site-specific DNA-methyltransferase (adenine-specific)</fullName>
        <ecNumber evidence="1">2.1.1.72</ecNumber>
    </recommendedName>
</protein>
<dbReference type="InterPro" id="IPR029063">
    <property type="entry name" value="SAM-dependent_MTases_sf"/>
</dbReference>
<organism evidence="8 9">
    <name type="scientific">Lactobacillus gallinarum</name>
    <dbReference type="NCBI Taxonomy" id="52242"/>
    <lineage>
        <taxon>Bacteria</taxon>
        <taxon>Bacillati</taxon>
        <taxon>Bacillota</taxon>
        <taxon>Bacilli</taxon>
        <taxon>Lactobacillales</taxon>
        <taxon>Lactobacillaceae</taxon>
        <taxon>Lactobacillus</taxon>
    </lineage>
</organism>
<dbReference type="Gene3D" id="3.40.50.150">
    <property type="entry name" value="Vaccinia Virus protein VP39"/>
    <property type="match status" value="1"/>
</dbReference>
<dbReference type="PANTHER" id="PTHR33841:SF1">
    <property type="entry name" value="DNA METHYLTRANSFERASE A"/>
    <property type="match status" value="1"/>
</dbReference>
<keyword evidence="2 8" id="KW-0489">Methyltransferase</keyword>
<dbReference type="Pfam" id="PF20473">
    <property type="entry name" value="MmeI_Mtase"/>
    <property type="match status" value="1"/>
</dbReference>
<gene>
    <name evidence="8" type="ORF">B5E44_09775</name>
</gene>
<keyword evidence="3" id="KW-0808">Transferase</keyword>
<dbReference type="InterPro" id="IPR046817">
    <property type="entry name" value="MmeI_N"/>
</dbReference>
<reference evidence="9" key="1">
    <citation type="submission" date="2017-04" db="EMBL/GenBank/DDBJ databases">
        <title>Function of individual gut microbiota members based on whole genome sequencing of pure cultures obtained from chicken caecum.</title>
        <authorList>
            <person name="Medvecky M."/>
            <person name="Cejkova D."/>
            <person name="Polansky O."/>
            <person name="Karasova D."/>
            <person name="Kubasova T."/>
            <person name="Cizek A."/>
            <person name="Rychlik I."/>
        </authorList>
    </citation>
    <scope>NUCLEOTIDE SEQUENCE [LARGE SCALE GENOMIC DNA]</scope>
    <source>
        <strain evidence="9">An101</strain>
    </source>
</reference>
<evidence type="ECO:0000256" key="4">
    <source>
        <dbReference type="ARBA" id="ARBA00047942"/>
    </source>
</evidence>
<dbReference type="EMBL" id="NFLZ01000041">
    <property type="protein sequence ID" value="OUQ74442.1"/>
    <property type="molecule type" value="Genomic_DNA"/>
</dbReference>
<evidence type="ECO:0000259" key="5">
    <source>
        <dbReference type="Pfam" id="PF20464"/>
    </source>
</evidence>
<name>A0A1Y4VWD8_9LACO</name>
<dbReference type="InterPro" id="IPR046816">
    <property type="entry name" value="MmeI_Mtase"/>
</dbReference>
<dbReference type="Proteomes" id="UP000195859">
    <property type="component" value="Unassembled WGS sequence"/>
</dbReference>
<accession>A0A1Y4VWD8</accession>
<dbReference type="PANTHER" id="PTHR33841">
    <property type="entry name" value="DNA METHYLTRANSFERASE YEEA-RELATED"/>
    <property type="match status" value="1"/>
</dbReference>
<dbReference type="EC" id="2.1.1.72" evidence="1"/>
<feature type="domain" description="MmeI-like helicase spacer" evidence="6">
    <location>
        <begin position="200"/>
        <end position="278"/>
    </location>
</feature>
<evidence type="ECO:0000313" key="8">
    <source>
        <dbReference type="EMBL" id="OUQ74442.1"/>
    </source>
</evidence>
<dbReference type="InterPro" id="IPR046819">
    <property type="entry name" value="MmeI_hel"/>
</dbReference>
<evidence type="ECO:0000313" key="9">
    <source>
        <dbReference type="Proteomes" id="UP000195859"/>
    </source>
</evidence>
<comment type="caution">
    <text evidence="8">The sequence shown here is derived from an EMBL/GenBank/DDBJ whole genome shotgun (WGS) entry which is preliminary data.</text>
</comment>
<dbReference type="InterPro" id="IPR050953">
    <property type="entry name" value="N4_N6_ade-DNA_methylase"/>
</dbReference>
<dbReference type="Pfam" id="PF20464">
    <property type="entry name" value="MmeI_N"/>
    <property type="match status" value="1"/>
</dbReference>
<dbReference type="SUPFAM" id="SSF53335">
    <property type="entry name" value="S-adenosyl-L-methionine-dependent methyltransferases"/>
    <property type="match status" value="1"/>
</dbReference>
<dbReference type="GO" id="GO:0032259">
    <property type="term" value="P:methylation"/>
    <property type="evidence" value="ECO:0007669"/>
    <property type="project" value="UniProtKB-KW"/>
</dbReference>
<evidence type="ECO:0000256" key="3">
    <source>
        <dbReference type="ARBA" id="ARBA00022679"/>
    </source>
</evidence>
<dbReference type="GO" id="GO:0009007">
    <property type="term" value="F:site-specific DNA-methyltransferase (adenine-specific) activity"/>
    <property type="evidence" value="ECO:0007669"/>
    <property type="project" value="UniProtKB-EC"/>
</dbReference>
<feature type="non-terminal residue" evidence="8">
    <location>
        <position position="453"/>
    </location>
</feature>
<dbReference type="RefSeq" id="WP_143438610.1">
    <property type="nucleotide sequence ID" value="NZ_NFLZ01000041.1"/>
</dbReference>
<evidence type="ECO:0000256" key="2">
    <source>
        <dbReference type="ARBA" id="ARBA00022603"/>
    </source>
</evidence>
<dbReference type="Pfam" id="PF20465">
    <property type="entry name" value="MmeI_hel"/>
    <property type="match status" value="1"/>
</dbReference>
<sequence length="453" mass="52114">MDIAQQKRNAKEFIERWSTADRGREKQDSQSFWLDLLENVLGVEKPTEFIRFEKTVKLSHESFIDGYIDQTKVMIEQKGSSHDLSKAIKQSDGSLLTPFQQAQRYAGNLPYSERPRWIVTCNFVEFRVYDMEHPNSEPTIIKLEDLEKNYYQLEFLVDKSNQHLEKEKQVSLDAGELVGKIYNELLKQYIEPNSERSQRSINQLSVRLVFCLYAEDAGIFGKKNMFHDYLAEFSARDMRQALIKLFKVLDTKVEDRDPYLASDNPKLAEFPYVNGGMFSDEDIEIPPFTEKLKDLLLRNASDNFDWSEISPTIFGAVFESTLNPETRRQGGMHYTSVENIHKVIDPLFLDSLKDELNEIKKTKQPATLKKKARAFQEKLSHLTFFDPACGSGNFLTETYLSLRKLENEAIRLETGGQGSLDVGQLEDTVLVSIQNFYGIEINDFAVSVAKTAL</sequence>
<evidence type="ECO:0000259" key="7">
    <source>
        <dbReference type="Pfam" id="PF20473"/>
    </source>
</evidence>